<dbReference type="AlphaFoldDB" id="A0A7W7B4P9"/>
<dbReference type="EMBL" id="JACHNZ010000067">
    <property type="protein sequence ID" value="MBB4633899.1"/>
    <property type="molecule type" value="Genomic_DNA"/>
</dbReference>
<dbReference type="EC" id="1.13.11.16" evidence="2"/>
<name>A0A7W7B4P9_9SPHN</name>
<protein>
    <submittedName>
        <fullName evidence="2">2,3-dihydroxyphenylpropionate 1,2-dioxygenase</fullName>
        <ecNumber evidence="2">1.13.11.16</ecNumber>
    </submittedName>
</protein>
<sequence length="303" mass="33517">MFDEELASSDTCASVRHSFEKIGKFVSDFDPELIIEFGPDHFNGFGYSVMPSFCLGAAARSAGDWGLPRIDMPVPEETALELLDHVRRKNFDVALSYAMVLDHGFIQMWDCMFGQIDRYPLIPVFINCAAPPLPNYQRVRKLGQAVGEFARGLNKRVLFAASGGLSHDPPIGNIRTAKGSLKQRMLGPVAESPDERAAREARVKEFGREVHEGRGRIMPLNPEWDALVLDMLEQGRWDFFDDLEPGQVSKKSGSAANEILCWVAATAAMDACTPYRVVQKDYMPAPGWIAGVGHLAAEEIATQ</sequence>
<dbReference type="Proteomes" id="UP000566324">
    <property type="component" value="Unassembled WGS sequence"/>
</dbReference>
<evidence type="ECO:0000259" key="1">
    <source>
        <dbReference type="Pfam" id="PF02900"/>
    </source>
</evidence>
<keyword evidence="2" id="KW-0560">Oxidoreductase</keyword>
<reference evidence="2 3" key="1">
    <citation type="submission" date="2020-08" db="EMBL/GenBank/DDBJ databases">
        <title>Genomic Encyclopedia of Type Strains, Phase IV (KMG-IV): sequencing the most valuable type-strain genomes for metagenomic binning, comparative biology and taxonomic classification.</title>
        <authorList>
            <person name="Goeker M."/>
        </authorList>
    </citation>
    <scope>NUCLEOTIDE SEQUENCE [LARGE SCALE GENOMIC DNA]</scope>
    <source>
        <strain evidence="2 3">DSM 17328</strain>
    </source>
</reference>
<dbReference type="InterPro" id="IPR004183">
    <property type="entry name" value="Xdiol_dOase_suB"/>
</dbReference>
<keyword evidence="3" id="KW-1185">Reference proteome</keyword>
<comment type="caution">
    <text evidence="2">The sequence shown here is derived from an EMBL/GenBank/DDBJ whole genome shotgun (WGS) entry which is preliminary data.</text>
</comment>
<dbReference type="GO" id="GO:0008198">
    <property type="term" value="F:ferrous iron binding"/>
    <property type="evidence" value="ECO:0007669"/>
    <property type="project" value="InterPro"/>
</dbReference>
<evidence type="ECO:0000313" key="2">
    <source>
        <dbReference type="EMBL" id="MBB4633899.1"/>
    </source>
</evidence>
<dbReference type="GO" id="GO:0047070">
    <property type="term" value="F:3-carboxyethylcatechol 2,3-dioxygenase activity"/>
    <property type="evidence" value="ECO:0007669"/>
    <property type="project" value="UniProtKB-EC"/>
</dbReference>
<evidence type="ECO:0000313" key="3">
    <source>
        <dbReference type="Proteomes" id="UP000566324"/>
    </source>
</evidence>
<organism evidence="2 3">
    <name type="scientific">Sphingosinicella soli</name>
    <dbReference type="NCBI Taxonomy" id="333708"/>
    <lineage>
        <taxon>Bacteria</taxon>
        <taxon>Pseudomonadati</taxon>
        <taxon>Pseudomonadota</taxon>
        <taxon>Alphaproteobacteria</taxon>
        <taxon>Sphingomonadales</taxon>
        <taxon>Sphingosinicellaceae</taxon>
        <taxon>Sphingosinicella</taxon>
    </lineage>
</organism>
<proteinExistence type="predicted"/>
<feature type="domain" description="Extradiol ring-cleavage dioxygenase class III enzyme subunit B" evidence="1">
    <location>
        <begin position="13"/>
        <end position="288"/>
    </location>
</feature>
<accession>A0A7W7B4P9</accession>
<gene>
    <name evidence="2" type="ORF">GGQ98_003557</name>
</gene>
<dbReference type="SUPFAM" id="SSF53213">
    <property type="entry name" value="LigB-like"/>
    <property type="match status" value="1"/>
</dbReference>
<keyword evidence="2" id="KW-0223">Dioxygenase</keyword>
<dbReference type="NCBIfam" id="NF009910">
    <property type="entry name" value="PRK13370.1-4"/>
    <property type="match status" value="1"/>
</dbReference>
<dbReference type="Gene3D" id="3.40.830.10">
    <property type="entry name" value="LigB-like"/>
    <property type="match status" value="1"/>
</dbReference>
<dbReference type="Pfam" id="PF02900">
    <property type="entry name" value="LigB"/>
    <property type="match status" value="1"/>
</dbReference>